<protein>
    <submittedName>
        <fullName evidence="3">DUF5641 domain-containing protein</fullName>
    </submittedName>
</protein>
<organism evidence="2 3">
    <name type="scientific">Angiostrongylus cantonensis</name>
    <name type="common">Rat lungworm</name>
    <dbReference type="NCBI Taxonomy" id="6313"/>
    <lineage>
        <taxon>Eukaryota</taxon>
        <taxon>Metazoa</taxon>
        <taxon>Ecdysozoa</taxon>
        <taxon>Nematoda</taxon>
        <taxon>Chromadorea</taxon>
        <taxon>Rhabditida</taxon>
        <taxon>Rhabditina</taxon>
        <taxon>Rhabditomorpha</taxon>
        <taxon>Strongyloidea</taxon>
        <taxon>Metastrongylidae</taxon>
        <taxon>Angiostrongylus</taxon>
    </lineage>
</organism>
<dbReference type="InterPro" id="IPR040676">
    <property type="entry name" value="DUF5641"/>
</dbReference>
<feature type="domain" description="DUF5641" evidence="1">
    <location>
        <begin position="12"/>
        <end position="65"/>
    </location>
</feature>
<dbReference type="WBParaSite" id="ACAC_0001063901-mRNA-1">
    <property type="protein sequence ID" value="ACAC_0001063901-mRNA-1"/>
    <property type="gene ID" value="ACAC_0001063901"/>
</dbReference>
<dbReference type="AlphaFoldDB" id="A0A0K0DHH5"/>
<sequence length="114" mass="12770">MNNERGTVMTPAIGTVVLFNNPALPGNTWKMARIIDLKLSESGAIREAQLKLTNGRIIRRPINLLFLVELKDSPTQQQLGKVECGSRRLKIRKAEMKLQINAIISDLDHATTTY</sequence>
<accession>A0A0K0DHH5</accession>
<reference evidence="3" key="2">
    <citation type="submission" date="2017-02" db="UniProtKB">
        <authorList>
            <consortium name="WormBaseParasite"/>
        </authorList>
    </citation>
    <scope>IDENTIFICATION</scope>
</reference>
<keyword evidence="2" id="KW-1185">Reference proteome</keyword>
<proteinExistence type="predicted"/>
<name>A0A0K0DHH5_ANGCA</name>
<dbReference type="Proteomes" id="UP000035642">
    <property type="component" value="Unassembled WGS sequence"/>
</dbReference>
<reference evidence="2" key="1">
    <citation type="submission" date="2012-09" db="EMBL/GenBank/DDBJ databases">
        <authorList>
            <person name="Martin A.A."/>
        </authorList>
    </citation>
    <scope>NUCLEOTIDE SEQUENCE</scope>
</reference>
<evidence type="ECO:0000313" key="3">
    <source>
        <dbReference type="WBParaSite" id="ACAC_0001063901-mRNA-1"/>
    </source>
</evidence>
<dbReference type="Pfam" id="PF18701">
    <property type="entry name" value="DUF5641"/>
    <property type="match status" value="1"/>
</dbReference>
<evidence type="ECO:0000313" key="2">
    <source>
        <dbReference type="Proteomes" id="UP000035642"/>
    </source>
</evidence>
<evidence type="ECO:0000259" key="1">
    <source>
        <dbReference type="Pfam" id="PF18701"/>
    </source>
</evidence>